<protein>
    <submittedName>
        <fullName evidence="2">Uncharacterized protein</fullName>
    </submittedName>
</protein>
<keyword evidence="3" id="KW-1185">Reference proteome</keyword>
<proteinExistence type="predicted"/>
<accession>A0A3N4HMX9</accession>
<name>A0A3N4HMX9_ASCIM</name>
<evidence type="ECO:0000313" key="2">
    <source>
        <dbReference type="EMBL" id="RPA73210.1"/>
    </source>
</evidence>
<dbReference type="Proteomes" id="UP000275078">
    <property type="component" value="Unassembled WGS sequence"/>
</dbReference>
<sequence>MAEHIPDMDFEEEPEPSKDEESSWGIWALFFQPRILSPKTAPASPPKTPESSIQRSHIPRPPALPILPWSFLETRYQPLLNQIAKLTTPLPLHILFTAKASLGWPPTVPRSVSAPPNLDLGRPVVTKFLDEFRRTIVFQLDTGISRLRRVAGPRPHIRVVRELDKACKTLTELESILIDCMDVEGLDEFVVCENAAPVRVEKARLRVELINGILEMRSAQVLVLGYLRDIGRPKTW</sequence>
<reference evidence="2 3" key="1">
    <citation type="journal article" date="2018" name="Nat. Ecol. Evol.">
        <title>Pezizomycetes genomes reveal the molecular basis of ectomycorrhizal truffle lifestyle.</title>
        <authorList>
            <person name="Murat C."/>
            <person name="Payen T."/>
            <person name="Noel B."/>
            <person name="Kuo A."/>
            <person name="Morin E."/>
            <person name="Chen J."/>
            <person name="Kohler A."/>
            <person name="Krizsan K."/>
            <person name="Balestrini R."/>
            <person name="Da Silva C."/>
            <person name="Montanini B."/>
            <person name="Hainaut M."/>
            <person name="Levati E."/>
            <person name="Barry K.W."/>
            <person name="Belfiori B."/>
            <person name="Cichocki N."/>
            <person name="Clum A."/>
            <person name="Dockter R.B."/>
            <person name="Fauchery L."/>
            <person name="Guy J."/>
            <person name="Iotti M."/>
            <person name="Le Tacon F."/>
            <person name="Lindquist E.A."/>
            <person name="Lipzen A."/>
            <person name="Malagnac F."/>
            <person name="Mello A."/>
            <person name="Molinier V."/>
            <person name="Miyauchi S."/>
            <person name="Poulain J."/>
            <person name="Riccioni C."/>
            <person name="Rubini A."/>
            <person name="Sitrit Y."/>
            <person name="Splivallo R."/>
            <person name="Traeger S."/>
            <person name="Wang M."/>
            <person name="Zifcakova L."/>
            <person name="Wipf D."/>
            <person name="Zambonelli A."/>
            <person name="Paolocci F."/>
            <person name="Nowrousian M."/>
            <person name="Ottonello S."/>
            <person name="Baldrian P."/>
            <person name="Spatafora J.W."/>
            <person name="Henrissat B."/>
            <person name="Nagy L.G."/>
            <person name="Aury J.M."/>
            <person name="Wincker P."/>
            <person name="Grigoriev I.V."/>
            <person name="Bonfante P."/>
            <person name="Martin F.M."/>
        </authorList>
    </citation>
    <scope>NUCLEOTIDE SEQUENCE [LARGE SCALE GENOMIC DNA]</scope>
    <source>
        <strain evidence="2 3">RN42</strain>
    </source>
</reference>
<dbReference type="AlphaFoldDB" id="A0A3N4HMX9"/>
<evidence type="ECO:0000256" key="1">
    <source>
        <dbReference type="SAM" id="MobiDB-lite"/>
    </source>
</evidence>
<evidence type="ECO:0000313" key="3">
    <source>
        <dbReference type="Proteomes" id="UP000275078"/>
    </source>
</evidence>
<organism evidence="2 3">
    <name type="scientific">Ascobolus immersus RN42</name>
    <dbReference type="NCBI Taxonomy" id="1160509"/>
    <lineage>
        <taxon>Eukaryota</taxon>
        <taxon>Fungi</taxon>
        <taxon>Dikarya</taxon>
        <taxon>Ascomycota</taxon>
        <taxon>Pezizomycotina</taxon>
        <taxon>Pezizomycetes</taxon>
        <taxon>Pezizales</taxon>
        <taxon>Ascobolaceae</taxon>
        <taxon>Ascobolus</taxon>
    </lineage>
</organism>
<dbReference type="EMBL" id="ML119829">
    <property type="protein sequence ID" value="RPA73210.1"/>
    <property type="molecule type" value="Genomic_DNA"/>
</dbReference>
<feature type="region of interest" description="Disordered" evidence="1">
    <location>
        <begin position="1"/>
        <end position="22"/>
    </location>
</feature>
<gene>
    <name evidence="2" type="ORF">BJ508DRAFT_419129</name>
</gene>